<comment type="caution">
    <text evidence="11">The sequence shown here is derived from an EMBL/GenBank/DDBJ whole genome shotgun (WGS) entry which is preliminary data.</text>
</comment>
<dbReference type="Gene3D" id="2.40.70.10">
    <property type="entry name" value="Acid Proteases"/>
    <property type="match status" value="1"/>
</dbReference>
<dbReference type="Pfam" id="PF24626">
    <property type="entry name" value="SH3_Tf2-1"/>
    <property type="match status" value="1"/>
</dbReference>
<keyword evidence="2" id="KW-0808">Transferase</keyword>
<dbReference type="InterPro" id="IPR032567">
    <property type="entry name" value="RTL1-rel"/>
</dbReference>
<evidence type="ECO:0000256" key="1">
    <source>
        <dbReference type="ARBA" id="ARBA00022670"/>
    </source>
</evidence>
<dbReference type="Gene3D" id="3.10.10.10">
    <property type="entry name" value="HIV Type 1 Reverse Transcriptase, subunit A, domain 1"/>
    <property type="match status" value="1"/>
</dbReference>
<dbReference type="CDD" id="cd01647">
    <property type="entry name" value="RT_LTR"/>
    <property type="match status" value="1"/>
</dbReference>
<dbReference type="Pfam" id="PF08284">
    <property type="entry name" value="RVP_2"/>
    <property type="match status" value="1"/>
</dbReference>
<feature type="domain" description="Reverse transcriptase" evidence="9">
    <location>
        <begin position="342"/>
        <end position="417"/>
    </location>
</feature>
<name>A0A6L2KD46_TANCI</name>
<evidence type="ECO:0000259" key="9">
    <source>
        <dbReference type="Pfam" id="PF00078"/>
    </source>
</evidence>
<evidence type="ECO:0000256" key="8">
    <source>
        <dbReference type="SAM" id="MobiDB-lite"/>
    </source>
</evidence>
<organism evidence="11">
    <name type="scientific">Tanacetum cinerariifolium</name>
    <name type="common">Dalmatian daisy</name>
    <name type="synonym">Chrysanthemum cinerariifolium</name>
    <dbReference type="NCBI Taxonomy" id="118510"/>
    <lineage>
        <taxon>Eukaryota</taxon>
        <taxon>Viridiplantae</taxon>
        <taxon>Streptophyta</taxon>
        <taxon>Embryophyta</taxon>
        <taxon>Tracheophyta</taxon>
        <taxon>Spermatophyta</taxon>
        <taxon>Magnoliopsida</taxon>
        <taxon>eudicotyledons</taxon>
        <taxon>Gunneridae</taxon>
        <taxon>Pentapetalae</taxon>
        <taxon>asterids</taxon>
        <taxon>campanulids</taxon>
        <taxon>Asterales</taxon>
        <taxon>Asteraceae</taxon>
        <taxon>Asteroideae</taxon>
        <taxon>Anthemideae</taxon>
        <taxon>Anthemidinae</taxon>
        <taxon>Tanacetum</taxon>
    </lineage>
</organism>
<evidence type="ECO:0000256" key="3">
    <source>
        <dbReference type="ARBA" id="ARBA00022695"/>
    </source>
</evidence>
<dbReference type="SUPFAM" id="SSF56672">
    <property type="entry name" value="DNA/RNA polymerases"/>
    <property type="match status" value="1"/>
</dbReference>
<gene>
    <name evidence="11" type="ORF">Tci_018635</name>
</gene>
<reference evidence="11" key="1">
    <citation type="journal article" date="2019" name="Sci. Rep.">
        <title>Draft genome of Tanacetum cinerariifolium, the natural source of mosquito coil.</title>
        <authorList>
            <person name="Yamashiro T."/>
            <person name="Shiraishi A."/>
            <person name="Satake H."/>
            <person name="Nakayama K."/>
        </authorList>
    </citation>
    <scope>NUCLEOTIDE SEQUENCE</scope>
</reference>
<evidence type="ECO:0000256" key="7">
    <source>
        <dbReference type="ARBA" id="ARBA00022918"/>
    </source>
</evidence>
<feature type="region of interest" description="Disordered" evidence="8">
    <location>
        <begin position="1"/>
        <end position="33"/>
    </location>
</feature>
<dbReference type="Pfam" id="PF00078">
    <property type="entry name" value="RVT_1"/>
    <property type="match status" value="1"/>
</dbReference>
<protein>
    <recommendedName>
        <fullName evidence="12">Reverse transcriptase domain-containing protein</fullName>
    </recommendedName>
</protein>
<dbReference type="FunFam" id="3.10.10.10:FF:000007">
    <property type="entry name" value="Retrovirus-related Pol polyprotein from transposon 17.6-like Protein"/>
    <property type="match status" value="1"/>
</dbReference>
<dbReference type="GO" id="GO:0003964">
    <property type="term" value="F:RNA-directed DNA polymerase activity"/>
    <property type="evidence" value="ECO:0007669"/>
    <property type="project" value="UniProtKB-KW"/>
</dbReference>
<dbReference type="PANTHER" id="PTHR15503:SF45">
    <property type="entry name" value="RNA-DIRECTED DNA POLYMERASE HOMOLOG"/>
    <property type="match status" value="1"/>
</dbReference>
<dbReference type="PANTHER" id="PTHR15503">
    <property type="entry name" value="LDOC1 RELATED"/>
    <property type="match status" value="1"/>
</dbReference>
<dbReference type="CDD" id="cd00303">
    <property type="entry name" value="retropepsin_like"/>
    <property type="match status" value="1"/>
</dbReference>
<keyword evidence="6" id="KW-0378">Hydrolase</keyword>
<dbReference type="InterPro" id="IPR000477">
    <property type="entry name" value="RT_dom"/>
</dbReference>
<dbReference type="AlphaFoldDB" id="A0A6L2KD46"/>
<keyword evidence="3" id="KW-0548">Nucleotidyltransferase</keyword>
<keyword evidence="1" id="KW-0645">Protease</keyword>
<sequence>MRTRTAGRPAAESQERGTSVQVGRGGRGSQWECRGSQWGSNRILDDHYPTIAKHLTRHASLGCSYKEFLACNPKEYDGKGGVVVLTRYIEKMENVQDMSGCSIDQKVKYAAVHLWNHAVVRAGHATYIDRFYELARLVPHLETLESKMNERNGSIKKVEKRGNVGEPSKEKNGRNDNNMTRTGQLVLDGIGHKGQGRGNQEKKARGIEASELGFRCETKIASRQLVKIDKVIKGCKLEIDGHVFDIDLILLGNRSFDVIIGMDWLSNHKTEIICHEKVVRIPILDGKIVVVRDFLEVFPDDLSGLPPVREIEFRIELISGAMSVAKSPYRLAPFELEELSGQLKELQDKVKNRYPLLKFDDLFDQLEGSHIFSKIDLRSGYHQLRVHKDDIPKTAFRTRYRHFEFTVMPFGLTNTPARRWIELFSDYDCEIRYHPGKVNVVADALSRKERVKPNRVRAMRMIFQSSIKNRILEAQKEAIDEIAGLQKGLDKMTEQRSDGTPYYPDQIWVPLKGDRSSGLLQQPAIFVWKWKGIAMEFVTKLPRTNSGHDTIWVIMDRLTKSSYFLPMREDYKMDRFARLYLNEIAEIGEGQLIGPELVQETTKKISQIHDRLKVAHVVHFGKKGKLAPRFVRPFEIIEKAGPVAYRLDLPEELNGVHDTFHVSNLKKCLVDPTLQVPLDEIRVDAKLNFIEEPVEIINREFKKLKWSIIAIVKVQWNLKCGPEFTWEREDHMKLKYSHLFNDISG</sequence>
<dbReference type="EMBL" id="BKCJ010002155">
    <property type="protein sequence ID" value="GEU46657.1"/>
    <property type="molecule type" value="Genomic_DNA"/>
</dbReference>
<evidence type="ECO:0008006" key="12">
    <source>
        <dbReference type="Google" id="ProtNLM"/>
    </source>
</evidence>
<dbReference type="InterPro" id="IPR043128">
    <property type="entry name" value="Rev_trsase/Diguanyl_cyclase"/>
</dbReference>
<dbReference type="Gene3D" id="3.30.70.270">
    <property type="match status" value="1"/>
</dbReference>
<evidence type="ECO:0000256" key="2">
    <source>
        <dbReference type="ARBA" id="ARBA00022679"/>
    </source>
</evidence>
<keyword evidence="5" id="KW-0255">Endonuclease</keyword>
<dbReference type="GO" id="GO:0008233">
    <property type="term" value="F:peptidase activity"/>
    <property type="evidence" value="ECO:0007669"/>
    <property type="project" value="UniProtKB-KW"/>
</dbReference>
<evidence type="ECO:0000259" key="10">
    <source>
        <dbReference type="Pfam" id="PF24626"/>
    </source>
</evidence>
<feature type="domain" description="Tf2-1-like SH3-like" evidence="10">
    <location>
        <begin position="612"/>
        <end position="668"/>
    </location>
</feature>
<evidence type="ECO:0000256" key="5">
    <source>
        <dbReference type="ARBA" id="ARBA00022759"/>
    </source>
</evidence>
<proteinExistence type="predicted"/>
<evidence type="ECO:0000256" key="4">
    <source>
        <dbReference type="ARBA" id="ARBA00022722"/>
    </source>
</evidence>
<accession>A0A6L2KD46</accession>
<dbReference type="GO" id="GO:0006508">
    <property type="term" value="P:proteolysis"/>
    <property type="evidence" value="ECO:0007669"/>
    <property type="project" value="UniProtKB-KW"/>
</dbReference>
<dbReference type="InterPro" id="IPR021109">
    <property type="entry name" value="Peptidase_aspartic_dom_sf"/>
</dbReference>
<keyword evidence="4" id="KW-0540">Nuclease</keyword>
<evidence type="ECO:0000313" key="11">
    <source>
        <dbReference type="EMBL" id="GEU46657.1"/>
    </source>
</evidence>
<dbReference type="InterPro" id="IPR056924">
    <property type="entry name" value="SH3_Tf2-1"/>
</dbReference>
<feature type="region of interest" description="Disordered" evidence="8">
    <location>
        <begin position="152"/>
        <end position="181"/>
    </location>
</feature>
<feature type="compositionally biased region" description="Basic and acidic residues" evidence="8">
    <location>
        <begin position="156"/>
        <end position="174"/>
    </location>
</feature>
<keyword evidence="7" id="KW-0695">RNA-directed DNA polymerase</keyword>
<evidence type="ECO:0000256" key="6">
    <source>
        <dbReference type="ARBA" id="ARBA00022801"/>
    </source>
</evidence>
<dbReference type="GO" id="GO:0004519">
    <property type="term" value="F:endonuclease activity"/>
    <property type="evidence" value="ECO:0007669"/>
    <property type="project" value="UniProtKB-KW"/>
</dbReference>
<dbReference type="InterPro" id="IPR043502">
    <property type="entry name" value="DNA/RNA_pol_sf"/>
</dbReference>